<accession>A0A2Z7B9V6</accession>
<keyword evidence="2" id="KW-1185">Reference proteome</keyword>
<sequence length="64" mass="7440">MSETVQSQMIGFLTLAQFWTRVTRLFATISKARVMQYKLQLQTLKKGGLCMKDYLSKMKGYIDI</sequence>
<reference evidence="1 2" key="1">
    <citation type="journal article" date="2015" name="Proc. Natl. Acad. Sci. U.S.A.">
        <title>The resurrection genome of Boea hygrometrica: A blueprint for survival of dehydration.</title>
        <authorList>
            <person name="Xiao L."/>
            <person name="Yang G."/>
            <person name="Zhang L."/>
            <person name="Yang X."/>
            <person name="Zhao S."/>
            <person name="Ji Z."/>
            <person name="Zhou Q."/>
            <person name="Hu M."/>
            <person name="Wang Y."/>
            <person name="Chen M."/>
            <person name="Xu Y."/>
            <person name="Jin H."/>
            <person name="Xiao X."/>
            <person name="Hu G."/>
            <person name="Bao F."/>
            <person name="Hu Y."/>
            <person name="Wan P."/>
            <person name="Li L."/>
            <person name="Deng X."/>
            <person name="Kuang T."/>
            <person name="Xiang C."/>
            <person name="Zhu J.K."/>
            <person name="Oliver M.J."/>
            <person name="He Y."/>
        </authorList>
    </citation>
    <scope>NUCLEOTIDE SEQUENCE [LARGE SCALE GENOMIC DNA]</scope>
    <source>
        <strain evidence="2">cv. XS01</strain>
    </source>
</reference>
<dbReference type="EMBL" id="KV007791">
    <property type="protein sequence ID" value="KZV30865.1"/>
    <property type="molecule type" value="Genomic_DNA"/>
</dbReference>
<proteinExistence type="predicted"/>
<gene>
    <name evidence="1" type="ORF">F511_37098</name>
</gene>
<organism evidence="1 2">
    <name type="scientific">Dorcoceras hygrometricum</name>
    <dbReference type="NCBI Taxonomy" id="472368"/>
    <lineage>
        <taxon>Eukaryota</taxon>
        <taxon>Viridiplantae</taxon>
        <taxon>Streptophyta</taxon>
        <taxon>Embryophyta</taxon>
        <taxon>Tracheophyta</taxon>
        <taxon>Spermatophyta</taxon>
        <taxon>Magnoliopsida</taxon>
        <taxon>eudicotyledons</taxon>
        <taxon>Gunneridae</taxon>
        <taxon>Pentapetalae</taxon>
        <taxon>asterids</taxon>
        <taxon>lamiids</taxon>
        <taxon>Lamiales</taxon>
        <taxon>Gesneriaceae</taxon>
        <taxon>Didymocarpoideae</taxon>
        <taxon>Trichosporeae</taxon>
        <taxon>Loxocarpinae</taxon>
        <taxon>Dorcoceras</taxon>
    </lineage>
</organism>
<name>A0A2Z7B9V6_9LAMI</name>
<dbReference type="AlphaFoldDB" id="A0A2Z7B9V6"/>
<dbReference type="OrthoDB" id="998127at2759"/>
<evidence type="ECO:0000313" key="1">
    <source>
        <dbReference type="EMBL" id="KZV30865.1"/>
    </source>
</evidence>
<dbReference type="Proteomes" id="UP000250235">
    <property type="component" value="Unassembled WGS sequence"/>
</dbReference>
<protein>
    <submittedName>
        <fullName evidence="1">Uncharacterized protein</fullName>
    </submittedName>
</protein>
<evidence type="ECO:0000313" key="2">
    <source>
        <dbReference type="Proteomes" id="UP000250235"/>
    </source>
</evidence>